<evidence type="ECO:0000313" key="2">
    <source>
        <dbReference type="EMBL" id="TLS48394.1"/>
    </source>
</evidence>
<dbReference type="Proteomes" id="UP000309676">
    <property type="component" value="Unassembled WGS sequence"/>
</dbReference>
<dbReference type="InterPro" id="IPR025442">
    <property type="entry name" value="DUF4185"/>
</dbReference>
<keyword evidence="3" id="KW-1185">Reference proteome</keyword>
<reference evidence="2 3" key="1">
    <citation type="submission" date="2019-05" db="EMBL/GenBank/DDBJ databases">
        <authorList>
            <person name="Narsing Rao M.P."/>
            <person name="Li W.J."/>
        </authorList>
    </citation>
    <scope>NUCLEOTIDE SEQUENCE [LARGE SCALE GENOMIC DNA]</scope>
    <source>
        <strain evidence="2 3">SYSU_K30003</strain>
    </source>
</reference>
<dbReference type="Pfam" id="PF13810">
    <property type="entry name" value="DUF4185"/>
    <property type="match status" value="1"/>
</dbReference>
<feature type="domain" description="F5/8 type C" evidence="1">
    <location>
        <begin position="233"/>
        <end position="405"/>
    </location>
</feature>
<comment type="caution">
    <text evidence="2">The sequence shown here is derived from an EMBL/GenBank/DDBJ whole genome shotgun (WGS) entry which is preliminary data.</text>
</comment>
<name>A0A5R9G613_9BACL</name>
<dbReference type="InterPro" id="IPR008979">
    <property type="entry name" value="Galactose-bd-like_sf"/>
</dbReference>
<organism evidence="2 3">
    <name type="scientific">Paenibacillus antri</name>
    <dbReference type="NCBI Taxonomy" id="2582848"/>
    <lineage>
        <taxon>Bacteria</taxon>
        <taxon>Bacillati</taxon>
        <taxon>Bacillota</taxon>
        <taxon>Bacilli</taxon>
        <taxon>Bacillales</taxon>
        <taxon>Paenibacillaceae</taxon>
        <taxon>Paenibacillus</taxon>
    </lineage>
</organism>
<dbReference type="PROSITE" id="PS50022">
    <property type="entry name" value="FA58C_3"/>
    <property type="match status" value="2"/>
</dbReference>
<feature type="domain" description="F5/8 type C" evidence="1">
    <location>
        <begin position="52"/>
        <end position="217"/>
    </location>
</feature>
<gene>
    <name evidence="2" type="ORF">FE782_30765</name>
</gene>
<dbReference type="InterPro" id="IPR000421">
    <property type="entry name" value="FA58C"/>
</dbReference>
<proteinExistence type="predicted"/>
<protein>
    <submittedName>
        <fullName evidence="2">DUF4185 domain-containing protein</fullName>
    </submittedName>
</protein>
<sequence length="788" mass="83506">MEADSKARGDEMGRMRRGAATIGLAIAAAALLAASTGCEGGRAEPAPRRAAYGTPIEGTRAAGEASEGCAAARAADNAGMSGAGAKAQLHGDEKRAMWCLDAAAGQAASLAFDLGSVQPLGEMWIWNYNEPQRTAYGLKEVAISLSVDGQTWTAWEGEGAPFVFAEASGAGAIAATNLEGGEPVRFGGALARYVRLEAHPEAGKGNRAADGTRTFGLSEVRFYRYAGEVTSGALIHPIDAVSSAPERDVTPPDAVVSHYGMSALRGADDTHDRRREGMWLATTPAGGGEEAAIVVDLGGTYPLGEMHVWNYNGGGEPGPEAGLKQVTIAYSIDKLNWTELRGEAGPYRLAKADGGDRLAATNADDGKASPIDFGGVHARYVRIAASGADGNWGAEAEDGSRRYGLSELRFFAGEGLAVEPAHDWTGLFSSYRGWTGADGVYSIPLDGRDAPGGAADGRTLFFFSDTFVGAADPIGRMRVQAGMVNNSMAALRGGEPDPASLSFLFAPKSADLSLFTPKTPNAPKGSWYWLQDGVTIDGSVYLFPLLMEKDPDGAPGFQFKTSGVHLIKLPLTEEGPLPEAQTQTETPLRYVYPDGGGEALYGAAILDLTEASGASNPDGYLYVYGYKNTPTTKRLLVARVRPESIEDFEAWRFWDGAGWSRNIADAAPLADGVSAELSVTETADGPFAGKYLLVVERDTLSHYVAYRVGDSPAGPFGPMTDVYYAPEPADFEGLDVITYNAKAHPHLSRPGELLISYNVNSTNWSAHTVDADIYRPRWVRLRSLAKEE</sequence>
<dbReference type="Pfam" id="PF00754">
    <property type="entry name" value="F5_F8_type_C"/>
    <property type="match status" value="1"/>
</dbReference>
<dbReference type="SUPFAM" id="SSF49785">
    <property type="entry name" value="Galactose-binding domain-like"/>
    <property type="match status" value="2"/>
</dbReference>
<dbReference type="AlphaFoldDB" id="A0A5R9G613"/>
<dbReference type="Gene3D" id="2.60.120.260">
    <property type="entry name" value="Galactose-binding domain-like"/>
    <property type="match status" value="2"/>
</dbReference>
<dbReference type="EMBL" id="VCIW01000037">
    <property type="protein sequence ID" value="TLS48394.1"/>
    <property type="molecule type" value="Genomic_DNA"/>
</dbReference>
<evidence type="ECO:0000259" key="1">
    <source>
        <dbReference type="PROSITE" id="PS50022"/>
    </source>
</evidence>
<accession>A0A5R9G613</accession>
<evidence type="ECO:0000313" key="3">
    <source>
        <dbReference type="Proteomes" id="UP000309676"/>
    </source>
</evidence>